<dbReference type="PIRSF" id="PIRSF006162">
    <property type="entry name" value="PgpA"/>
    <property type="match status" value="1"/>
</dbReference>
<keyword evidence="1" id="KW-0812">Transmembrane</keyword>
<feature type="transmembrane region" description="Helical" evidence="1">
    <location>
        <begin position="157"/>
        <end position="180"/>
    </location>
</feature>
<keyword evidence="3" id="KW-0378">Hydrolase</keyword>
<accession>A0AAQ1UI73</accession>
<proteinExistence type="predicted"/>
<dbReference type="AlphaFoldDB" id="A0AAQ1UI73"/>
<evidence type="ECO:0000259" key="2">
    <source>
        <dbReference type="Pfam" id="PF04608"/>
    </source>
</evidence>
<dbReference type="InterPro" id="IPR007686">
    <property type="entry name" value="YutG/PgpA"/>
</dbReference>
<dbReference type="InterPro" id="IPR026037">
    <property type="entry name" value="PgpA"/>
</dbReference>
<dbReference type="Pfam" id="PF04608">
    <property type="entry name" value="PgpA"/>
    <property type="match status" value="1"/>
</dbReference>
<name>A0AAQ1UI73_9BACT</name>
<keyword evidence="1" id="KW-1133">Transmembrane helix</keyword>
<comment type="caution">
    <text evidence="3">The sequence shown here is derived from an EMBL/GenBank/DDBJ whole genome shotgun (WGS) entry which is preliminary data.</text>
</comment>
<organism evidence="3 4">
    <name type="scientific">Segatella buccae</name>
    <dbReference type="NCBI Taxonomy" id="28126"/>
    <lineage>
        <taxon>Bacteria</taxon>
        <taxon>Pseudomonadati</taxon>
        <taxon>Bacteroidota</taxon>
        <taxon>Bacteroidia</taxon>
        <taxon>Bacteroidales</taxon>
        <taxon>Prevotellaceae</taxon>
        <taxon>Segatella</taxon>
    </lineage>
</organism>
<dbReference type="GO" id="GO:0008962">
    <property type="term" value="F:phosphatidylglycerophosphatase activity"/>
    <property type="evidence" value="ECO:0007669"/>
    <property type="project" value="UniProtKB-EC"/>
</dbReference>
<feature type="domain" description="YutG/PgpA" evidence="2">
    <location>
        <begin position="32"/>
        <end position="176"/>
    </location>
</feature>
<dbReference type="EC" id="3.1.3.27" evidence="3"/>
<dbReference type="SUPFAM" id="SSF101307">
    <property type="entry name" value="YutG-like"/>
    <property type="match status" value="1"/>
</dbReference>
<evidence type="ECO:0000313" key="4">
    <source>
        <dbReference type="Proteomes" id="UP000255283"/>
    </source>
</evidence>
<dbReference type="EMBL" id="UGTJ01000001">
    <property type="protein sequence ID" value="SUB79524.1"/>
    <property type="molecule type" value="Genomic_DNA"/>
</dbReference>
<protein>
    <submittedName>
        <fullName evidence="3">Phosphatidylglycerophosphatase A</fullName>
        <ecNumber evidence="3">3.1.3.27</ecNumber>
    </submittedName>
</protein>
<dbReference type="PANTHER" id="PTHR36305:SF1">
    <property type="entry name" value="PHOSPHATIDYLGLYCEROPHOSPHATASE A"/>
    <property type="match status" value="1"/>
</dbReference>
<dbReference type="GO" id="GO:0006629">
    <property type="term" value="P:lipid metabolic process"/>
    <property type="evidence" value="ECO:0007669"/>
    <property type="project" value="InterPro"/>
</dbReference>
<keyword evidence="1" id="KW-0472">Membrane</keyword>
<evidence type="ECO:0000256" key="1">
    <source>
        <dbReference type="SAM" id="Phobius"/>
    </source>
</evidence>
<evidence type="ECO:0000313" key="3">
    <source>
        <dbReference type="EMBL" id="SUB79524.1"/>
    </source>
</evidence>
<dbReference type="CDD" id="cd06971">
    <property type="entry name" value="PgpA"/>
    <property type="match status" value="1"/>
</dbReference>
<feature type="transmembrane region" description="Helical" evidence="1">
    <location>
        <begin position="55"/>
        <end position="88"/>
    </location>
</feature>
<dbReference type="PANTHER" id="PTHR36305">
    <property type="entry name" value="PHOSPHATIDYLGLYCEROPHOSPHATASE A"/>
    <property type="match status" value="1"/>
</dbReference>
<gene>
    <name evidence="3" type="primary">pgpA</name>
    <name evidence="3" type="ORF">NCTC13063_00791</name>
</gene>
<reference evidence="3 4" key="1">
    <citation type="submission" date="2018-06" db="EMBL/GenBank/DDBJ databases">
        <authorList>
            <consortium name="Pathogen Informatics"/>
            <person name="Doyle S."/>
        </authorList>
    </citation>
    <scope>NUCLEOTIDE SEQUENCE [LARGE SCALE GENOMIC DNA]</scope>
    <source>
        <strain evidence="3 4">NCTC13063</strain>
    </source>
</reference>
<dbReference type="InterPro" id="IPR036681">
    <property type="entry name" value="PgpA-like_sf"/>
</dbReference>
<sequence length="185" mass="20176">MDIYVFSIIFAEQMNNQGNISDQKAPLLPVIIGTGFGSGFWPWGPGTAGSVLAGIIWVGLAYVVPIAALEAFTVALILLFSVLGVWATAKLMPIWGEDPSRVVVDEMVGLWTVLLAAPFFEIENRIWMALAALVLFRFFDIVKPLGIKRLDRKTGAFWVIADDLLGGLYALILLSIIGNIPGWVI</sequence>
<dbReference type="Proteomes" id="UP000255283">
    <property type="component" value="Unassembled WGS sequence"/>
</dbReference>